<evidence type="ECO:0000313" key="7">
    <source>
        <dbReference type="EMBL" id="KAJ5379127.1"/>
    </source>
</evidence>
<dbReference type="Pfam" id="PF00172">
    <property type="entry name" value="Zn_clus"/>
    <property type="match status" value="1"/>
</dbReference>
<reference evidence="7" key="1">
    <citation type="submission" date="2022-12" db="EMBL/GenBank/DDBJ databases">
        <authorList>
            <person name="Petersen C."/>
        </authorList>
    </citation>
    <scope>NUCLEOTIDE SEQUENCE</scope>
    <source>
        <strain evidence="7">IBT 29677</strain>
    </source>
</reference>
<feature type="region of interest" description="Disordered" evidence="5">
    <location>
        <begin position="143"/>
        <end position="166"/>
    </location>
</feature>
<gene>
    <name evidence="7" type="ORF">N7509_012246</name>
</gene>
<dbReference type="Gene3D" id="4.10.240.10">
    <property type="entry name" value="Zn(2)-C6 fungal-type DNA-binding domain"/>
    <property type="match status" value="1"/>
</dbReference>
<dbReference type="InterPro" id="IPR036864">
    <property type="entry name" value="Zn2-C6_fun-type_DNA-bd_sf"/>
</dbReference>
<keyword evidence="4" id="KW-0539">Nucleus</keyword>
<protein>
    <recommendedName>
        <fullName evidence="6">Zn(2)-C6 fungal-type domain-containing protein</fullName>
    </recommendedName>
</protein>
<dbReference type="PANTHER" id="PTHR31644">
    <property type="entry name" value="TRANSCRIPTIONAL ACTIVATOR ARO80-RELATED"/>
    <property type="match status" value="1"/>
</dbReference>
<dbReference type="RefSeq" id="XP_056482913.1">
    <property type="nucleotide sequence ID" value="XM_056636883.1"/>
</dbReference>
<keyword evidence="3" id="KW-0804">Transcription</keyword>
<evidence type="ECO:0000256" key="1">
    <source>
        <dbReference type="ARBA" id="ARBA00023015"/>
    </source>
</evidence>
<evidence type="ECO:0000256" key="5">
    <source>
        <dbReference type="SAM" id="MobiDB-lite"/>
    </source>
</evidence>
<dbReference type="PROSITE" id="PS50048">
    <property type="entry name" value="ZN2_CY6_FUNGAL_2"/>
    <property type="match status" value="1"/>
</dbReference>
<dbReference type="InterPro" id="IPR052780">
    <property type="entry name" value="AAA_Catabolism_Regulators"/>
</dbReference>
<dbReference type="InterPro" id="IPR001138">
    <property type="entry name" value="Zn2Cys6_DnaBD"/>
</dbReference>
<dbReference type="CDD" id="cd00067">
    <property type="entry name" value="GAL4"/>
    <property type="match status" value="1"/>
</dbReference>
<evidence type="ECO:0000313" key="8">
    <source>
        <dbReference type="Proteomes" id="UP001147747"/>
    </source>
</evidence>
<dbReference type="EMBL" id="JAPZBU010000011">
    <property type="protein sequence ID" value="KAJ5379127.1"/>
    <property type="molecule type" value="Genomic_DNA"/>
</dbReference>
<accession>A0A9W9SJ38</accession>
<dbReference type="GO" id="GO:0008270">
    <property type="term" value="F:zinc ion binding"/>
    <property type="evidence" value="ECO:0007669"/>
    <property type="project" value="InterPro"/>
</dbReference>
<keyword evidence="8" id="KW-1185">Reference proteome</keyword>
<dbReference type="Proteomes" id="UP001147747">
    <property type="component" value="Unassembled WGS sequence"/>
</dbReference>
<organism evidence="7 8">
    <name type="scientific">Penicillium cosmopolitanum</name>
    <dbReference type="NCBI Taxonomy" id="1131564"/>
    <lineage>
        <taxon>Eukaryota</taxon>
        <taxon>Fungi</taxon>
        <taxon>Dikarya</taxon>
        <taxon>Ascomycota</taxon>
        <taxon>Pezizomycotina</taxon>
        <taxon>Eurotiomycetes</taxon>
        <taxon>Eurotiomycetidae</taxon>
        <taxon>Eurotiales</taxon>
        <taxon>Aspergillaceae</taxon>
        <taxon>Penicillium</taxon>
    </lineage>
</organism>
<comment type="caution">
    <text evidence="7">The sequence shown here is derived from an EMBL/GenBank/DDBJ whole genome shotgun (WGS) entry which is preliminary data.</text>
</comment>
<keyword evidence="2" id="KW-0238">DNA-binding</keyword>
<dbReference type="SMART" id="SM00066">
    <property type="entry name" value="GAL4"/>
    <property type="match status" value="1"/>
</dbReference>
<dbReference type="GeneID" id="81375863"/>
<proteinExistence type="predicted"/>
<name>A0A9W9SJ38_9EURO</name>
<dbReference type="OrthoDB" id="5818554at2759"/>
<dbReference type="PANTHER" id="PTHR31644:SF1">
    <property type="entry name" value="ZN(II)2CYS6 TRANSCRIPTION FACTOR (EUROFUNG)"/>
    <property type="match status" value="1"/>
</dbReference>
<evidence type="ECO:0000259" key="6">
    <source>
        <dbReference type="PROSITE" id="PS50048"/>
    </source>
</evidence>
<evidence type="ECO:0000256" key="3">
    <source>
        <dbReference type="ARBA" id="ARBA00023163"/>
    </source>
</evidence>
<reference evidence="7" key="2">
    <citation type="journal article" date="2023" name="IMA Fungus">
        <title>Comparative genomic study of the Penicillium genus elucidates a diverse pangenome and 15 lateral gene transfer events.</title>
        <authorList>
            <person name="Petersen C."/>
            <person name="Sorensen T."/>
            <person name="Nielsen M.R."/>
            <person name="Sondergaard T.E."/>
            <person name="Sorensen J.L."/>
            <person name="Fitzpatrick D.A."/>
            <person name="Frisvad J.C."/>
            <person name="Nielsen K.L."/>
        </authorList>
    </citation>
    <scope>NUCLEOTIDE SEQUENCE</scope>
    <source>
        <strain evidence="7">IBT 29677</strain>
    </source>
</reference>
<dbReference type="SUPFAM" id="SSF57701">
    <property type="entry name" value="Zn2/Cys6 DNA-binding domain"/>
    <property type="match status" value="1"/>
</dbReference>
<dbReference type="PROSITE" id="PS00463">
    <property type="entry name" value="ZN2_CY6_FUNGAL_1"/>
    <property type="match status" value="1"/>
</dbReference>
<evidence type="ECO:0000256" key="4">
    <source>
        <dbReference type="ARBA" id="ARBA00023242"/>
    </source>
</evidence>
<keyword evidence="1" id="KW-0805">Transcription regulation</keyword>
<dbReference type="AlphaFoldDB" id="A0A9W9SJ38"/>
<evidence type="ECO:0000256" key="2">
    <source>
        <dbReference type="ARBA" id="ARBA00023125"/>
    </source>
</evidence>
<sequence length="543" mass="61259">MTRSVGLRQYRACVRCRSRKTRCDLQSIGEAGKTPCLKCEREGAECVLAGSRRGGDYSRFRQTRKSSVPDAHAERVLGVVPHLDASVSTSSPGNVSIPSTHYSDRPVHDNLQNPSDALLILAHAAGEPGDQHHHDERVESFAPSQRKHAAAKPGHTVPNGREHRSGTTYLVHPGHGQDNFREDDGQTAYPPLQNRTISIEIVSTLLKSYHENYHQFFPLVRKDLLDGTYIWKNLKNESFLITSILVIASKDHPDLVNTHKGLWEYLRQRILDVIFGTASTRRVGYVEGLLLLGEWNLVNHGQTDDGGGEAAWSILGLAVRLAYRLRLEDAFRGDENEVDQSAQRNRLAWTYRQISIRMGQAFWCRGPGLAVPVTAEDFPSLRSQGPNNEEDLATWIQAQVELTTLFGNAHDILFPSKARTVELIVRGDYVKYIDDTTRALSAWQYSWRAIAVSKHLRSCLTLMREYLRLYVSAFAFQAVLYRASRVVPDETTGNLDFPNSTMASPDARYIYDALDAAESLLKIFIEDFDPQNHLRYIPARFYL</sequence>
<dbReference type="GO" id="GO:0003677">
    <property type="term" value="F:DNA binding"/>
    <property type="evidence" value="ECO:0007669"/>
    <property type="project" value="UniProtKB-KW"/>
</dbReference>
<dbReference type="CDD" id="cd12148">
    <property type="entry name" value="fungal_TF_MHR"/>
    <property type="match status" value="1"/>
</dbReference>
<dbReference type="GO" id="GO:0000981">
    <property type="term" value="F:DNA-binding transcription factor activity, RNA polymerase II-specific"/>
    <property type="evidence" value="ECO:0007669"/>
    <property type="project" value="InterPro"/>
</dbReference>
<feature type="domain" description="Zn(2)-C6 fungal-type" evidence="6">
    <location>
        <begin position="12"/>
        <end position="48"/>
    </location>
</feature>
<dbReference type="GO" id="GO:0005634">
    <property type="term" value="C:nucleus"/>
    <property type="evidence" value="ECO:0007669"/>
    <property type="project" value="TreeGrafter"/>
</dbReference>